<comment type="caution">
    <text evidence="1">The sequence shown here is derived from an EMBL/GenBank/DDBJ whole genome shotgun (WGS) entry which is preliminary data.</text>
</comment>
<name>A0A919PJG4_9ACTN</name>
<dbReference type="EMBL" id="BONQ01000058">
    <property type="protein sequence ID" value="GIG45901.1"/>
    <property type="molecule type" value="Genomic_DNA"/>
</dbReference>
<protein>
    <submittedName>
        <fullName evidence="1">Uncharacterized protein</fullName>
    </submittedName>
</protein>
<organism evidence="1 2">
    <name type="scientific">Dactylosporangium siamense</name>
    <dbReference type="NCBI Taxonomy" id="685454"/>
    <lineage>
        <taxon>Bacteria</taxon>
        <taxon>Bacillati</taxon>
        <taxon>Actinomycetota</taxon>
        <taxon>Actinomycetes</taxon>
        <taxon>Micromonosporales</taxon>
        <taxon>Micromonosporaceae</taxon>
        <taxon>Dactylosporangium</taxon>
    </lineage>
</organism>
<keyword evidence="2" id="KW-1185">Reference proteome</keyword>
<sequence length="171" mass="19079">MRAVRSNFVEQQQVIVEILRRLIGRRLVAVTEARHWYEGRRGGDAESLLHFWWHFEGIPPVMAHGCGEHLSLDFAEPYLSYDMAEQGETRVGSARLPDVLAAYAGQRLLDAAPIQGCTPEPSVGGVQLRFERDDLVVASVGDEWLLVRGSIPEEFGAHLTAGGWLVSQRDE</sequence>
<gene>
    <name evidence="1" type="ORF">Dsi01nite_039420</name>
</gene>
<evidence type="ECO:0000313" key="2">
    <source>
        <dbReference type="Proteomes" id="UP000660611"/>
    </source>
</evidence>
<evidence type="ECO:0000313" key="1">
    <source>
        <dbReference type="EMBL" id="GIG45901.1"/>
    </source>
</evidence>
<reference evidence="1" key="1">
    <citation type="submission" date="2021-01" db="EMBL/GenBank/DDBJ databases">
        <title>Whole genome shotgun sequence of Dactylosporangium siamense NBRC 106093.</title>
        <authorList>
            <person name="Komaki H."/>
            <person name="Tamura T."/>
        </authorList>
    </citation>
    <scope>NUCLEOTIDE SEQUENCE</scope>
    <source>
        <strain evidence="1">NBRC 106093</strain>
    </source>
</reference>
<dbReference type="AlphaFoldDB" id="A0A919PJG4"/>
<accession>A0A919PJG4</accession>
<proteinExistence type="predicted"/>
<dbReference type="Proteomes" id="UP000660611">
    <property type="component" value="Unassembled WGS sequence"/>
</dbReference>